<feature type="compositionally biased region" description="Basic and acidic residues" evidence="1">
    <location>
        <begin position="527"/>
        <end position="538"/>
    </location>
</feature>
<feature type="compositionally biased region" description="Polar residues" evidence="1">
    <location>
        <begin position="934"/>
        <end position="947"/>
    </location>
</feature>
<sequence length="1500" mass="165321">MTSAALVDGYSYQLNVKPLLVCLAIENIPRYVRKICQCCGKTEESLLSNIKLQTVPILAVRLEGLSLKMVAAAAVCPRRDGSTRRMTASALLCHCVTGVVDRTKMDKITLDVSPPTETENSSPISPKRPRTDCAVPINHRGESKFPNLVTFWKTIGTPSSTNVLQKNADLVCTEECGEDEKPPEQQDSELIVTPITKLNTSHSDNERTESSEFCFLACETLLEKDEQPHVSESDKLNSNSGDDTDGASAESRTSKDAGADTSSHPDCRRLGESLEDEPPGGCNLPTGDVGDGRQVQNSVSQIQAFTHNSSDEEVRCRFDCTHEDMRHDTGFCNTWSLTAEVEESNQKSDGQGFSEIILFSREKEEGNSPLSSADYADTKSFYSNPKEDPCENLAGGVKNEEEILELQICENENVALCDGETKGQVNENGLSKNSTPPTAECAEGSIVSYDVVLARNIATENASLETDDDFCGAKGEHAAGKMIAEAWSKTADHTTETPMPARISQEPAEGDNDAGPFSVIDPAIGSETDREAEEKRCNSESTAGAELSPSVKVCEMEMPLPLCSDVRPSQEVSVPDQTWQFNQQSRTQQCEDEKEDLCQSYTEPQACSITTNDTHNKTGNETSCLWKFGPSSSPKLPTAEDRRQESHETIGHQQLGCFSVSLDQMKTQEVEYLLTEVSRMDTATEIKEKEEITSLEDEQKSENSTNLEERLLQANEKHKEDTTETSTGEYNDQTAGKIGKYATKITHIDEGNNPECLSDHPHVDVTVIMEETTEEKERKEEAGVGKSDVQGNLEILVTSADDQRKGDMTEASPDECVSEWTAGNMSKSGNKLTLVTHHDLGNDLSSFSDYQNKAEKDERSSFSFPATSDAVVPSPHEVIHSQNVDSNPTALNCSDRFSTVPSAFTLCDRVPGGFDTFEKIQLSPDDDDDDDAGLSNSPLLTSPPRQLLHTPQRQLYHSMPEAESSEHEEVPEGEEVLVEGEEEVEKFECHTENVANGFLNSDYSCNELANFISAADVTALSWPEQCPHSESACESSECFQHDPQLTSSTVFSQSDRPASVMNDSPKFEMKKHFDMVLKELKLFFDIGMSEFASDSRTSPPEQCSDVTEAMEDDASNCKVQLSSPQPEHHRDASSDDADEDLDMCGGDPVVSCASGSGNGEQEVPLGSHLCQESSMHTAEQHRGLYFFSSKQRVQQKTYYFFINKRNKYQQSASVISLNEGETKLTEKPDQKSFSEAKFEAMKTSEMTTRAAQETGASENVHTANPSRTFKESQDQTPPSSPPLQMNMRNAAQCRGGTSKKPAQSSVAVLILINDATLLILISDATVLILIMMMFDLFRAILQYPWLCLNVSGWRSRSQHSFRCLIRCIYFSRGTKGESRALVPKQLLFVAEQYGDVEMNQYDDQKNLKEYCRDLEMHFRNTGGDGFKDKRLVLRGHLLICLLGLTKHRSVPPLPSHSSSLSSINPSGPAEDHPSARSPSLRNTISLNLKALILGQKLGQA</sequence>
<evidence type="ECO:0000313" key="2">
    <source>
        <dbReference type="EMBL" id="TKS75852.1"/>
    </source>
</evidence>
<evidence type="ECO:0000313" key="3">
    <source>
        <dbReference type="Proteomes" id="UP000298787"/>
    </source>
</evidence>
<feature type="region of interest" description="Disordered" evidence="1">
    <location>
        <begin position="505"/>
        <end position="548"/>
    </location>
</feature>
<proteinExistence type="predicted"/>
<feature type="region of interest" description="Disordered" evidence="1">
    <location>
        <begin position="959"/>
        <end position="978"/>
    </location>
</feature>
<feature type="region of interest" description="Disordered" evidence="1">
    <location>
        <begin position="225"/>
        <end position="293"/>
    </location>
</feature>
<feature type="compositionally biased region" description="Basic and acidic residues" evidence="1">
    <location>
        <begin position="225"/>
        <end position="235"/>
    </location>
</feature>
<accession>A0A4V6AP92</accession>
<reference evidence="2 3" key="1">
    <citation type="submission" date="2019-01" db="EMBL/GenBank/DDBJ databases">
        <title>Genome Assembly of Collichthys lucidus.</title>
        <authorList>
            <person name="Cai M."/>
            <person name="Xiao S."/>
        </authorList>
    </citation>
    <scope>NUCLEOTIDE SEQUENCE [LARGE SCALE GENOMIC DNA]</scope>
    <source>
        <strain evidence="2">JT15FE1705JMU</strain>
        <tissue evidence="2">Muscle</tissue>
    </source>
</reference>
<protein>
    <submittedName>
        <fullName evidence="2">Uncharacterized protein</fullName>
    </submittedName>
</protein>
<feature type="region of interest" description="Disordered" evidence="1">
    <location>
        <begin position="920"/>
        <end position="947"/>
    </location>
</feature>
<feature type="compositionally biased region" description="Basic and acidic residues" evidence="1">
    <location>
        <begin position="252"/>
        <end position="272"/>
    </location>
</feature>
<dbReference type="Proteomes" id="UP000298787">
    <property type="component" value="Chromosome 9"/>
</dbReference>
<evidence type="ECO:0000256" key="1">
    <source>
        <dbReference type="SAM" id="MobiDB-lite"/>
    </source>
</evidence>
<feature type="compositionally biased region" description="Polar residues" evidence="1">
    <location>
        <begin position="115"/>
        <end position="124"/>
    </location>
</feature>
<gene>
    <name evidence="2" type="ORF">D9C73_009987</name>
</gene>
<name>A0A4V6AP92_COLLU</name>
<feature type="compositionally biased region" description="Polar residues" evidence="1">
    <location>
        <begin position="1244"/>
        <end position="1267"/>
    </location>
</feature>
<feature type="compositionally biased region" description="Polar residues" evidence="1">
    <location>
        <begin position="1274"/>
        <end position="1286"/>
    </location>
</feature>
<keyword evidence="3" id="KW-1185">Reference proteome</keyword>
<organism evidence="2 3">
    <name type="scientific">Collichthys lucidus</name>
    <name type="common">Big head croaker</name>
    <name type="synonym">Sciaena lucida</name>
    <dbReference type="NCBI Taxonomy" id="240159"/>
    <lineage>
        <taxon>Eukaryota</taxon>
        <taxon>Metazoa</taxon>
        <taxon>Chordata</taxon>
        <taxon>Craniata</taxon>
        <taxon>Vertebrata</taxon>
        <taxon>Euteleostomi</taxon>
        <taxon>Actinopterygii</taxon>
        <taxon>Neopterygii</taxon>
        <taxon>Teleostei</taxon>
        <taxon>Neoteleostei</taxon>
        <taxon>Acanthomorphata</taxon>
        <taxon>Eupercaria</taxon>
        <taxon>Sciaenidae</taxon>
        <taxon>Collichthys</taxon>
    </lineage>
</organism>
<dbReference type="EMBL" id="CM014086">
    <property type="protein sequence ID" value="TKS75852.1"/>
    <property type="molecule type" value="Genomic_DNA"/>
</dbReference>
<dbReference type="STRING" id="240159.A0A4V6AP92"/>
<feature type="region of interest" description="Disordered" evidence="1">
    <location>
        <begin position="1114"/>
        <end position="1164"/>
    </location>
</feature>
<feature type="compositionally biased region" description="Low complexity" evidence="1">
    <location>
        <begin position="1455"/>
        <end position="1468"/>
    </location>
</feature>
<feature type="region of interest" description="Disordered" evidence="1">
    <location>
        <begin position="1453"/>
        <end position="1479"/>
    </location>
</feature>
<feature type="region of interest" description="Disordered" evidence="1">
    <location>
        <begin position="111"/>
        <end position="131"/>
    </location>
</feature>
<feature type="region of interest" description="Disordered" evidence="1">
    <location>
        <begin position="1242"/>
        <end position="1286"/>
    </location>
</feature>